<evidence type="ECO:0000313" key="6">
    <source>
        <dbReference type="Proteomes" id="UP001595993"/>
    </source>
</evidence>
<dbReference type="PANTHER" id="PTHR30461">
    <property type="entry name" value="DNA-INVERTASE FROM LAMBDOID PROPHAGE"/>
    <property type="match status" value="1"/>
</dbReference>
<dbReference type="RefSeq" id="WP_381201147.1">
    <property type="nucleotide sequence ID" value="NZ_JBHSFE010000027.1"/>
</dbReference>
<feature type="domain" description="Recombinase" evidence="4">
    <location>
        <begin position="207"/>
        <end position="343"/>
    </location>
</feature>
<proteinExistence type="predicted"/>
<dbReference type="PROSITE" id="PS51737">
    <property type="entry name" value="RECOMBINASE_DNA_BIND"/>
    <property type="match status" value="1"/>
</dbReference>
<keyword evidence="1" id="KW-0238">DNA-binding</keyword>
<accession>A0ABV9GCQ0</accession>
<reference evidence="6" key="1">
    <citation type="journal article" date="2019" name="Int. J. Syst. Evol. Microbiol.">
        <title>The Global Catalogue of Microorganisms (GCM) 10K type strain sequencing project: providing services to taxonomists for standard genome sequencing and annotation.</title>
        <authorList>
            <consortium name="The Broad Institute Genomics Platform"/>
            <consortium name="The Broad Institute Genome Sequencing Center for Infectious Disease"/>
            <person name="Wu L."/>
            <person name="Ma J."/>
        </authorList>
    </citation>
    <scope>NUCLEOTIDE SEQUENCE [LARGE SCALE GENOMIC DNA]</scope>
    <source>
        <strain evidence="6">CGMCC 4.7139</strain>
    </source>
</reference>
<dbReference type="InterPro" id="IPR036162">
    <property type="entry name" value="Resolvase-like_N_sf"/>
</dbReference>
<comment type="caution">
    <text evidence="5">The sequence shown here is derived from an EMBL/GenBank/DDBJ whole genome shotgun (WGS) entry which is preliminary data.</text>
</comment>
<dbReference type="InterPro" id="IPR006119">
    <property type="entry name" value="Resolv_N"/>
</dbReference>
<dbReference type="EMBL" id="JBHSFE010000027">
    <property type="protein sequence ID" value="MFC4611732.1"/>
    <property type="molecule type" value="Genomic_DNA"/>
</dbReference>
<protein>
    <submittedName>
        <fullName evidence="5">Recombinase family protein</fullName>
    </submittedName>
</protein>
<dbReference type="CDD" id="cd00338">
    <property type="entry name" value="Ser_Recombinase"/>
    <property type="match status" value="1"/>
</dbReference>
<keyword evidence="6" id="KW-1185">Reference proteome</keyword>
<dbReference type="InterPro" id="IPR038109">
    <property type="entry name" value="DNA_bind_recomb_sf"/>
</dbReference>
<dbReference type="SUPFAM" id="SSF53041">
    <property type="entry name" value="Resolvase-like"/>
    <property type="match status" value="1"/>
</dbReference>
<dbReference type="Gene3D" id="3.40.50.1390">
    <property type="entry name" value="Resolvase, N-terminal catalytic domain"/>
    <property type="match status" value="1"/>
</dbReference>
<name>A0ABV9GCQ0_9ACTN</name>
<dbReference type="InterPro" id="IPR011109">
    <property type="entry name" value="DNA_bind_recombinase_dom"/>
</dbReference>
<dbReference type="Proteomes" id="UP001595993">
    <property type="component" value="Unassembled WGS sequence"/>
</dbReference>
<dbReference type="InterPro" id="IPR050639">
    <property type="entry name" value="SSR_resolvase"/>
</dbReference>
<organism evidence="5 6">
    <name type="scientific">Streptomyces maoxianensis</name>
    <dbReference type="NCBI Taxonomy" id="1459942"/>
    <lineage>
        <taxon>Bacteria</taxon>
        <taxon>Bacillati</taxon>
        <taxon>Actinomycetota</taxon>
        <taxon>Actinomycetes</taxon>
        <taxon>Kitasatosporales</taxon>
        <taxon>Streptomycetaceae</taxon>
        <taxon>Streptomyces</taxon>
    </lineage>
</organism>
<feature type="domain" description="Resolvase/invertase-type recombinase catalytic" evidence="3">
    <location>
        <begin position="54"/>
        <end position="199"/>
    </location>
</feature>
<evidence type="ECO:0000313" key="5">
    <source>
        <dbReference type="EMBL" id="MFC4611732.1"/>
    </source>
</evidence>
<gene>
    <name evidence="5" type="ORF">ACFO9E_28730</name>
</gene>
<dbReference type="SMART" id="SM00857">
    <property type="entry name" value="Resolvase"/>
    <property type="match status" value="1"/>
</dbReference>
<dbReference type="PROSITE" id="PS51736">
    <property type="entry name" value="RECOMBINASES_3"/>
    <property type="match status" value="1"/>
</dbReference>
<keyword evidence="2" id="KW-0233">DNA recombination</keyword>
<evidence type="ECO:0000256" key="1">
    <source>
        <dbReference type="ARBA" id="ARBA00023125"/>
    </source>
</evidence>
<dbReference type="Gene3D" id="3.90.1750.20">
    <property type="entry name" value="Putative Large Serine Recombinase, Chain B, Domain 2"/>
    <property type="match status" value="1"/>
</dbReference>
<sequence>MSPGSAWPAWLWRSPPPAATICCCTDRRAQGHCDGAVHSKGDPVLPAQQQRPLRAAVYTRLSRDDDASTSIATQEADARSWCALRGYEVVLVAHDVGVSGSVRPEEREGFAEILAAAHGIDVVVARSVDRFSRSTGHFAALVETLDNTGTTLADVQGQADLTSPYGRFVVTLMVAFAQLERETIQGRILRSRIELRQAGKWLGGAAPYGFKVVPTGNGGKCLDLDPVAADTLRTVIDRVISGHTLSAEVERLNVAGVLSPGDLRKARRGELPPLAPGYAKWTYSALIQHLRSEVLRGYRVVGKRTERRVVRDDAGRPVMVGPPLVDDATWHALQATLKANGVETRRPRRKATLLLHVAWCEGCDAGMTYNAREYDGKRVDLYVCPAQRHKRTREEGPCPGTSVRADRLEPMTEAWLLQAFGRFPFTERVLVGGSDGGSKVAELQADVDELASSLVGLRGAAKAAVMRQLEARSEALEEALAEPVSAPRWEWVPTGKTVATEWAERDTAGRRLLLLSLNVRATVQPTGTRGKWDPERVDIDVHHDDPAAAEMDALRRDLIEMGEA</sequence>
<evidence type="ECO:0000259" key="3">
    <source>
        <dbReference type="PROSITE" id="PS51736"/>
    </source>
</evidence>
<dbReference type="Pfam" id="PF00239">
    <property type="entry name" value="Resolvase"/>
    <property type="match status" value="1"/>
</dbReference>
<dbReference type="Pfam" id="PF07508">
    <property type="entry name" value="Recombinase"/>
    <property type="match status" value="1"/>
</dbReference>
<evidence type="ECO:0000259" key="4">
    <source>
        <dbReference type="PROSITE" id="PS51737"/>
    </source>
</evidence>
<evidence type="ECO:0000256" key="2">
    <source>
        <dbReference type="ARBA" id="ARBA00023172"/>
    </source>
</evidence>
<dbReference type="PANTHER" id="PTHR30461:SF2">
    <property type="entry name" value="SERINE RECOMBINASE PINE-RELATED"/>
    <property type="match status" value="1"/>
</dbReference>